<keyword evidence="6" id="KW-0808">Transferase</keyword>
<evidence type="ECO:0000256" key="7">
    <source>
        <dbReference type="ARBA" id="ARBA00022692"/>
    </source>
</evidence>
<comment type="caution">
    <text evidence="16">The sequence shown here is derived from an EMBL/GenBank/DDBJ whole genome shotgun (WGS) entry which is preliminary data.</text>
</comment>
<dbReference type="InterPro" id="IPR004358">
    <property type="entry name" value="Sig_transdc_His_kin-like_C"/>
</dbReference>
<evidence type="ECO:0000259" key="15">
    <source>
        <dbReference type="PROSITE" id="PS50109"/>
    </source>
</evidence>
<dbReference type="OrthoDB" id="9780487at2"/>
<evidence type="ECO:0000256" key="8">
    <source>
        <dbReference type="ARBA" id="ARBA00022741"/>
    </source>
</evidence>
<keyword evidence="7 14" id="KW-0812">Transmembrane</keyword>
<dbReference type="GO" id="GO:0005524">
    <property type="term" value="F:ATP binding"/>
    <property type="evidence" value="ECO:0007669"/>
    <property type="project" value="UniProtKB-KW"/>
</dbReference>
<keyword evidence="4" id="KW-1003">Cell membrane</keyword>
<keyword evidence="12" id="KW-0902">Two-component regulatory system</keyword>
<evidence type="ECO:0000256" key="1">
    <source>
        <dbReference type="ARBA" id="ARBA00000085"/>
    </source>
</evidence>
<dbReference type="InterPro" id="IPR036890">
    <property type="entry name" value="HATPase_C_sf"/>
</dbReference>
<dbReference type="FunFam" id="3.30.565.10:FF:000057">
    <property type="entry name" value="Sensor histidine kinase"/>
    <property type="match status" value="1"/>
</dbReference>
<comment type="subcellular location">
    <subcellularLocation>
        <location evidence="2">Cell membrane</location>
        <topology evidence="2">Multi-pass membrane protein</topology>
    </subcellularLocation>
</comment>
<keyword evidence="13 14" id="KW-0472">Membrane</keyword>
<dbReference type="InterPro" id="IPR003661">
    <property type="entry name" value="HisK_dim/P_dom"/>
</dbReference>
<evidence type="ECO:0000256" key="4">
    <source>
        <dbReference type="ARBA" id="ARBA00022475"/>
    </source>
</evidence>
<evidence type="ECO:0000256" key="6">
    <source>
        <dbReference type="ARBA" id="ARBA00022679"/>
    </source>
</evidence>
<evidence type="ECO:0000256" key="11">
    <source>
        <dbReference type="ARBA" id="ARBA00022989"/>
    </source>
</evidence>
<dbReference type="SUPFAM" id="SSF55874">
    <property type="entry name" value="ATPase domain of HSP90 chaperone/DNA topoisomerase II/histidine kinase"/>
    <property type="match status" value="1"/>
</dbReference>
<dbReference type="Gene3D" id="3.30.565.10">
    <property type="entry name" value="Histidine kinase-like ATPase, C-terminal domain"/>
    <property type="match status" value="1"/>
</dbReference>
<dbReference type="PROSITE" id="PS50109">
    <property type="entry name" value="HIS_KIN"/>
    <property type="match status" value="1"/>
</dbReference>
<keyword evidence="5" id="KW-0597">Phosphoprotein</keyword>
<reference evidence="16 17" key="1">
    <citation type="submission" date="2018-06" db="EMBL/GenBank/DDBJ databases">
        <title>Paenibacillus imtechensis sp. nov.</title>
        <authorList>
            <person name="Pinnaka A.K."/>
            <person name="Singh H."/>
            <person name="Kaur M."/>
        </authorList>
    </citation>
    <scope>NUCLEOTIDE SEQUENCE [LARGE SCALE GENOMIC DNA]</scope>
    <source>
        <strain evidence="16 17">SMB1</strain>
    </source>
</reference>
<dbReference type="GO" id="GO:0005886">
    <property type="term" value="C:plasma membrane"/>
    <property type="evidence" value="ECO:0007669"/>
    <property type="project" value="UniProtKB-SubCell"/>
</dbReference>
<keyword evidence="8" id="KW-0547">Nucleotide-binding</keyword>
<accession>A0A2W1LRL9</accession>
<dbReference type="RefSeq" id="WP_111144983.1">
    <property type="nucleotide sequence ID" value="NZ_QKRB01000010.1"/>
</dbReference>
<proteinExistence type="predicted"/>
<evidence type="ECO:0000256" key="5">
    <source>
        <dbReference type="ARBA" id="ARBA00022553"/>
    </source>
</evidence>
<dbReference type="CDD" id="cd00082">
    <property type="entry name" value="HisKA"/>
    <property type="match status" value="1"/>
</dbReference>
<evidence type="ECO:0000256" key="13">
    <source>
        <dbReference type="ARBA" id="ARBA00023136"/>
    </source>
</evidence>
<dbReference type="GO" id="GO:0000155">
    <property type="term" value="F:phosphorelay sensor kinase activity"/>
    <property type="evidence" value="ECO:0007669"/>
    <property type="project" value="InterPro"/>
</dbReference>
<dbReference type="PRINTS" id="PR00344">
    <property type="entry name" value="BCTRLSENSOR"/>
</dbReference>
<organism evidence="16 17">
    <name type="scientific">Paenibacillus sambharensis</name>
    <dbReference type="NCBI Taxonomy" id="1803190"/>
    <lineage>
        <taxon>Bacteria</taxon>
        <taxon>Bacillati</taxon>
        <taxon>Bacillota</taxon>
        <taxon>Bacilli</taxon>
        <taxon>Bacillales</taxon>
        <taxon>Paenibacillaceae</taxon>
        <taxon>Paenibacillus</taxon>
    </lineage>
</organism>
<feature type="transmembrane region" description="Helical" evidence="14">
    <location>
        <begin position="34"/>
        <end position="54"/>
    </location>
</feature>
<dbReference type="EMBL" id="QKRB01000010">
    <property type="protein sequence ID" value="PZD97622.1"/>
    <property type="molecule type" value="Genomic_DNA"/>
</dbReference>
<evidence type="ECO:0000256" key="3">
    <source>
        <dbReference type="ARBA" id="ARBA00012438"/>
    </source>
</evidence>
<evidence type="ECO:0000256" key="14">
    <source>
        <dbReference type="SAM" id="Phobius"/>
    </source>
</evidence>
<comment type="catalytic activity">
    <reaction evidence="1">
        <text>ATP + protein L-histidine = ADP + protein N-phospho-L-histidine.</text>
        <dbReference type="EC" id="2.7.13.3"/>
    </reaction>
</comment>
<keyword evidence="9 16" id="KW-0418">Kinase</keyword>
<dbReference type="EC" id="2.7.13.3" evidence="3"/>
<dbReference type="InterPro" id="IPR005467">
    <property type="entry name" value="His_kinase_dom"/>
</dbReference>
<dbReference type="SMART" id="SM00388">
    <property type="entry name" value="HisKA"/>
    <property type="match status" value="1"/>
</dbReference>
<keyword evidence="11 14" id="KW-1133">Transmembrane helix</keyword>
<evidence type="ECO:0000313" key="16">
    <source>
        <dbReference type="EMBL" id="PZD97622.1"/>
    </source>
</evidence>
<dbReference type="Proteomes" id="UP000249522">
    <property type="component" value="Unassembled WGS sequence"/>
</dbReference>
<dbReference type="PANTHER" id="PTHR45453:SF2">
    <property type="entry name" value="HISTIDINE KINASE"/>
    <property type="match status" value="1"/>
</dbReference>
<dbReference type="GO" id="GO:0016036">
    <property type="term" value="P:cellular response to phosphate starvation"/>
    <property type="evidence" value="ECO:0007669"/>
    <property type="project" value="TreeGrafter"/>
</dbReference>
<sequence length="336" mass="39224">MKLFFREHLPLFALQVVQLFMVLLVYWLDGYRNLPTALYSVFIGLIILSGYLAYRYVTHRRLYRRLTEPLETLDESSRLDAGYAPLARAVDELLQTQYRHYQHKLNVRERQRNDHLTFMNQWVHQMKTPLSVIHLTLQQDDDHDPKYSSIREEVERLEQGLETVLHAARLEAFEHDFQVEPVNLRRAVDQVIRDNKRMFIRSSVYPEVSLDPSLTVESDAKWLAFILFQLLTNAVKYSSSKANKVYITGGIQGKRVMLEIRDQGIGIPKSDLKRVFQPFFTGENGRLYRESTGMGLYLVQEICRRLDHKVELESSVNQGTTVRLLFTGSPANLTEM</sequence>
<evidence type="ECO:0000256" key="10">
    <source>
        <dbReference type="ARBA" id="ARBA00022840"/>
    </source>
</evidence>
<dbReference type="GO" id="GO:0004721">
    <property type="term" value="F:phosphoprotein phosphatase activity"/>
    <property type="evidence" value="ECO:0007669"/>
    <property type="project" value="TreeGrafter"/>
</dbReference>
<protein>
    <recommendedName>
        <fullName evidence="3">histidine kinase</fullName>
        <ecNumber evidence="3">2.7.13.3</ecNumber>
    </recommendedName>
</protein>
<dbReference type="InterPro" id="IPR050351">
    <property type="entry name" value="BphY/WalK/GraS-like"/>
</dbReference>
<gene>
    <name evidence="16" type="ORF">DNH61_01750</name>
</gene>
<evidence type="ECO:0000256" key="12">
    <source>
        <dbReference type="ARBA" id="ARBA00023012"/>
    </source>
</evidence>
<dbReference type="Gene3D" id="1.10.287.130">
    <property type="match status" value="1"/>
</dbReference>
<dbReference type="Pfam" id="PF02518">
    <property type="entry name" value="HATPase_c"/>
    <property type="match status" value="1"/>
</dbReference>
<name>A0A2W1LRL9_9BACL</name>
<dbReference type="InterPro" id="IPR003594">
    <property type="entry name" value="HATPase_dom"/>
</dbReference>
<evidence type="ECO:0000256" key="9">
    <source>
        <dbReference type="ARBA" id="ARBA00022777"/>
    </source>
</evidence>
<keyword evidence="10" id="KW-0067">ATP-binding</keyword>
<dbReference type="PANTHER" id="PTHR45453">
    <property type="entry name" value="PHOSPHATE REGULON SENSOR PROTEIN PHOR"/>
    <property type="match status" value="1"/>
</dbReference>
<evidence type="ECO:0000313" key="17">
    <source>
        <dbReference type="Proteomes" id="UP000249522"/>
    </source>
</evidence>
<evidence type="ECO:0000256" key="2">
    <source>
        <dbReference type="ARBA" id="ARBA00004651"/>
    </source>
</evidence>
<dbReference type="SMART" id="SM00387">
    <property type="entry name" value="HATPase_c"/>
    <property type="match status" value="1"/>
</dbReference>
<feature type="domain" description="Histidine kinase" evidence="15">
    <location>
        <begin position="121"/>
        <end position="330"/>
    </location>
</feature>
<feature type="transmembrane region" description="Helical" evidence="14">
    <location>
        <begin position="9"/>
        <end position="28"/>
    </location>
</feature>
<keyword evidence="17" id="KW-1185">Reference proteome</keyword>
<dbReference type="AlphaFoldDB" id="A0A2W1LRL9"/>